<dbReference type="PROSITE" id="PS51142">
    <property type="entry name" value="NAS"/>
    <property type="match status" value="1"/>
</dbReference>
<dbReference type="PANTHER" id="PTHR32266:SF12">
    <property type="entry name" value="NICOTIANAMINE SYNTHASE 3"/>
    <property type="match status" value="1"/>
</dbReference>
<organism evidence="3 4">
    <name type="scientific">Methanosarcina barkeri 3</name>
    <dbReference type="NCBI Taxonomy" id="1434107"/>
    <lineage>
        <taxon>Archaea</taxon>
        <taxon>Methanobacteriati</taxon>
        <taxon>Methanobacteriota</taxon>
        <taxon>Stenosarchaea group</taxon>
        <taxon>Methanomicrobia</taxon>
        <taxon>Methanosarcinales</taxon>
        <taxon>Methanosarcinaceae</taxon>
        <taxon>Methanosarcina</taxon>
    </lineage>
</organism>
<dbReference type="PATRIC" id="fig|1434107.4.peg.1521"/>
<dbReference type="Proteomes" id="UP000033066">
    <property type="component" value="Chromosome"/>
</dbReference>
<dbReference type="GO" id="GO:0030410">
    <property type="term" value="F:nicotianamine synthase activity"/>
    <property type="evidence" value="ECO:0007669"/>
    <property type="project" value="InterPro"/>
</dbReference>
<dbReference type="STRING" id="1434107.MSBR3_1155"/>
<keyword evidence="3" id="KW-0489">Methyltransferase</keyword>
<dbReference type="HOGENOM" id="CLU_1017851_0_0_2"/>
<proteinExistence type="predicted"/>
<sequence length="291" mass="33140">MVSAIGESSELSEAILKEILDLYKDIRKLSDEEILSSSSDESKKLFLKLDALITQDLDSCVVSILLNKQELEPIFIHLNRFRNLYTVKLETGYAKEVLASQSPWDVLEEFPFYKNYLKLVRTEYEGFGLKAGDKIFFLGSGPLPLTLIVFFKYHGVKGTGIEQNSERAKLSTEVLDKLGLSKEITIVNGTHYSMNPIDFLGLDTGIKALVIAAQAEPKKEILDYLLTVMPPGCRISYRIYEKGLMKLLNRDFLLDLPEGYREYKRIRPEPPAYNTVIFLEKKSNYSGIPEY</sequence>
<dbReference type="InterPro" id="IPR029063">
    <property type="entry name" value="SAM-dependent_MTases_sf"/>
</dbReference>
<dbReference type="Pfam" id="PF03059">
    <property type="entry name" value="NAS"/>
    <property type="match status" value="1"/>
</dbReference>
<dbReference type="InterPro" id="IPR004298">
    <property type="entry name" value="Nicotian_synth"/>
</dbReference>
<evidence type="ECO:0000313" key="3">
    <source>
        <dbReference type="EMBL" id="AKB81733.1"/>
    </source>
</evidence>
<dbReference type="GO" id="GO:0008168">
    <property type="term" value="F:methyltransferase activity"/>
    <property type="evidence" value="ECO:0007669"/>
    <property type="project" value="UniProtKB-KW"/>
</dbReference>
<reference evidence="3" key="1">
    <citation type="submission" date="2014-07" db="EMBL/GenBank/DDBJ databases">
        <title>Methanogenic archaea and the global carbon cycle.</title>
        <authorList>
            <person name="Henriksen J.R."/>
            <person name="Luke J."/>
            <person name="Reinhart S."/>
            <person name="Benedict M.N."/>
            <person name="Youngblut N.D."/>
            <person name="Metcalf M.E."/>
            <person name="Whitaker R.J."/>
            <person name="Metcalf W.W."/>
        </authorList>
    </citation>
    <scope>NUCLEOTIDE SEQUENCE [LARGE SCALE GENOMIC DNA]</scope>
    <source>
        <strain evidence="3">3</strain>
    </source>
</reference>
<dbReference type="SUPFAM" id="SSF53335">
    <property type="entry name" value="S-adenosyl-L-methionine-dependent methyltransferases"/>
    <property type="match status" value="1"/>
</dbReference>
<accession>A0A0E3SLU1</accession>
<dbReference type="Gene3D" id="3.40.50.150">
    <property type="entry name" value="Vaccinia Virus protein VP39"/>
    <property type="match status" value="1"/>
</dbReference>
<evidence type="ECO:0000256" key="2">
    <source>
        <dbReference type="ARBA" id="ARBA00022691"/>
    </source>
</evidence>
<keyword evidence="4" id="KW-1185">Reference proteome</keyword>
<evidence type="ECO:0000313" key="4">
    <source>
        <dbReference type="Proteomes" id="UP000033066"/>
    </source>
</evidence>
<keyword evidence="1" id="KW-0808">Transferase</keyword>
<dbReference type="GO" id="GO:0030418">
    <property type="term" value="P:nicotianamine biosynthetic process"/>
    <property type="evidence" value="ECO:0007669"/>
    <property type="project" value="InterPro"/>
</dbReference>
<protein>
    <submittedName>
        <fullName evidence="3">Methyltransferase</fullName>
    </submittedName>
</protein>
<evidence type="ECO:0000256" key="1">
    <source>
        <dbReference type="ARBA" id="ARBA00022679"/>
    </source>
</evidence>
<dbReference type="EMBL" id="CP009517">
    <property type="protein sequence ID" value="AKB81733.1"/>
    <property type="molecule type" value="Genomic_DNA"/>
</dbReference>
<dbReference type="PANTHER" id="PTHR32266">
    <property type="entry name" value="NICOTIANAMINE SYNTHASE 3"/>
    <property type="match status" value="1"/>
</dbReference>
<gene>
    <name evidence="3" type="ORF">MSBR3_1155</name>
</gene>
<dbReference type="AlphaFoldDB" id="A0A0E3SLU1"/>
<dbReference type="KEGG" id="mbak:MSBR3_1155"/>
<dbReference type="OrthoDB" id="132670at2157"/>
<keyword evidence="2" id="KW-0949">S-adenosyl-L-methionine</keyword>
<dbReference type="GO" id="GO:0032259">
    <property type="term" value="P:methylation"/>
    <property type="evidence" value="ECO:0007669"/>
    <property type="project" value="UniProtKB-KW"/>
</dbReference>
<dbReference type="GeneID" id="24788667"/>
<name>A0A0E3SLU1_METBA</name>
<dbReference type="RefSeq" id="WP_048107174.1">
    <property type="nucleotide sequence ID" value="NZ_CP009517.1"/>
</dbReference>